<protein>
    <recommendedName>
        <fullName evidence="1">Glucose-methanol-choline oxidoreductase N-terminal domain-containing protein</fullName>
    </recommendedName>
</protein>
<dbReference type="HOGENOM" id="CLU_2027244_0_0_1"/>
<dbReference type="InParanoid" id="F4SAM4"/>
<dbReference type="KEGG" id="mlr:MELLADRAFT_96025"/>
<name>F4SAM4_MELLP</name>
<sequence>MFSAPVQTDIDMIFKWESVHGYFVFDSFVYRFPNCFVLKFDCWGRFQSRVSLGLKSDKEEAVQSSISSAGQFGTPAILEQSGMGKPSVLGRIDIPIILNLSGVGSNLADHAVVSRIQKMLFL</sequence>
<dbReference type="RefSeq" id="XP_007418421.1">
    <property type="nucleotide sequence ID" value="XM_007418359.1"/>
</dbReference>
<dbReference type="Proteomes" id="UP000001072">
    <property type="component" value="Unassembled WGS sequence"/>
</dbReference>
<evidence type="ECO:0000313" key="3">
    <source>
        <dbReference type="Proteomes" id="UP000001072"/>
    </source>
</evidence>
<dbReference type="VEuPathDB" id="FungiDB:MELLADRAFT_96025"/>
<keyword evidence="3" id="KW-1185">Reference proteome</keyword>
<proteinExistence type="predicted"/>
<evidence type="ECO:0000259" key="1">
    <source>
        <dbReference type="Pfam" id="PF00732"/>
    </source>
</evidence>
<feature type="domain" description="Glucose-methanol-choline oxidoreductase N-terminal" evidence="1">
    <location>
        <begin position="58"/>
        <end position="112"/>
    </location>
</feature>
<dbReference type="Gene3D" id="3.30.560.10">
    <property type="entry name" value="Glucose Oxidase, domain 3"/>
    <property type="match status" value="1"/>
</dbReference>
<dbReference type="EMBL" id="GL883179">
    <property type="protein sequence ID" value="EGF98292.1"/>
    <property type="molecule type" value="Genomic_DNA"/>
</dbReference>
<dbReference type="InterPro" id="IPR000172">
    <property type="entry name" value="GMC_OxRdtase_N"/>
</dbReference>
<dbReference type="GO" id="GO:0050660">
    <property type="term" value="F:flavin adenine dinucleotide binding"/>
    <property type="evidence" value="ECO:0007669"/>
    <property type="project" value="InterPro"/>
</dbReference>
<evidence type="ECO:0000313" key="2">
    <source>
        <dbReference type="EMBL" id="EGF98292.1"/>
    </source>
</evidence>
<reference evidence="3" key="1">
    <citation type="journal article" date="2011" name="Proc. Natl. Acad. Sci. U.S.A.">
        <title>Obligate biotrophy features unraveled by the genomic analysis of rust fungi.</title>
        <authorList>
            <person name="Duplessis S."/>
            <person name="Cuomo C.A."/>
            <person name="Lin Y.-C."/>
            <person name="Aerts A."/>
            <person name="Tisserant E."/>
            <person name="Veneault-Fourrey C."/>
            <person name="Joly D.L."/>
            <person name="Hacquard S."/>
            <person name="Amselem J."/>
            <person name="Cantarel B.L."/>
            <person name="Chiu R."/>
            <person name="Coutinho P.M."/>
            <person name="Feau N."/>
            <person name="Field M."/>
            <person name="Frey P."/>
            <person name="Gelhaye E."/>
            <person name="Goldberg J."/>
            <person name="Grabherr M.G."/>
            <person name="Kodira C.D."/>
            <person name="Kohler A."/>
            <person name="Kuees U."/>
            <person name="Lindquist E.A."/>
            <person name="Lucas S.M."/>
            <person name="Mago R."/>
            <person name="Mauceli E."/>
            <person name="Morin E."/>
            <person name="Murat C."/>
            <person name="Pangilinan J.L."/>
            <person name="Park R."/>
            <person name="Pearson M."/>
            <person name="Quesneville H."/>
            <person name="Rouhier N."/>
            <person name="Sakthikumar S."/>
            <person name="Salamov A.A."/>
            <person name="Schmutz J."/>
            <person name="Selles B."/>
            <person name="Shapiro H."/>
            <person name="Tanguay P."/>
            <person name="Tuskan G.A."/>
            <person name="Henrissat B."/>
            <person name="Van de Peer Y."/>
            <person name="Rouze P."/>
            <person name="Ellis J.G."/>
            <person name="Dodds P.N."/>
            <person name="Schein J.E."/>
            <person name="Zhong S."/>
            <person name="Hamelin R.C."/>
            <person name="Grigoriev I.V."/>
            <person name="Szabo L.J."/>
            <person name="Martin F."/>
        </authorList>
    </citation>
    <scope>NUCLEOTIDE SEQUENCE [LARGE SCALE GENOMIC DNA]</scope>
    <source>
        <strain evidence="3">98AG31 / pathotype 3-4-7</strain>
    </source>
</reference>
<dbReference type="Gene3D" id="3.50.50.60">
    <property type="entry name" value="FAD/NAD(P)-binding domain"/>
    <property type="match status" value="1"/>
</dbReference>
<dbReference type="GO" id="GO:0016614">
    <property type="term" value="F:oxidoreductase activity, acting on CH-OH group of donors"/>
    <property type="evidence" value="ECO:0007669"/>
    <property type="project" value="InterPro"/>
</dbReference>
<accession>F4SAM4</accession>
<gene>
    <name evidence="2" type="ORF">MELLADRAFT_96025</name>
</gene>
<dbReference type="AlphaFoldDB" id="F4SAM4"/>
<dbReference type="GeneID" id="18937442"/>
<dbReference type="InterPro" id="IPR036188">
    <property type="entry name" value="FAD/NAD-bd_sf"/>
</dbReference>
<dbReference type="Pfam" id="PF00732">
    <property type="entry name" value="GMC_oxred_N"/>
    <property type="match status" value="1"/>
</dbReference>
<dbReference type="STRING" id="747676.F4SAM4"/>
<dbReference type="SUPFAM" id="SSF51905">
    <property type="entry name" value="FAD/NAD(P)-binding domain"/>
    <property type="match status" value="1"/>
</dbReference>
<dbReference type="OrthoDB" id="269227at2759"/>
<organism evidence="3">
    <name type="scientific">Melampsora larici-populina (strain 98AG31 / pathotype 3-4-7)</name>
    <name type="common">Poplar leaf rust fungus</name>
    <dbReference type="NCBI Taxonomy" id="747676"/>
    <lineage>
        <taxon>Eukaryota</taxon>
        <taxon>Fungi</taxon>
        <taxon>Dikarya</taxon>
        <taxon>Basidiomycota</taxon>
        <taxon>Pucciniomycotina</taxon>
        <taxon>Pucciniomycetes</taxon>
        <taxon>Pucciniales</taxon>
        <taxon>Melampsoraceae</taxon>
        <taxon>Melampsora</taxon>
    </lineage>
</organism>